<feature type="transmembrane region" description="Helical" evidence="1">
    <location>
        <begin position="94"/>
        <end position="114"/>
    </location>
</feature>
<keyword evidence="1" id="KW-0812">Transmembrane</keyword>
<feature type="transmembrane region" description="Helical" evidence="1">
    <location>
        <begin position="134"/>
        <end position="151"/>
    </location>
</feature>
<evidence type="ECO:0000256" key="1">
    <source>
        <dbReference type="SAM" id="Phobius"/>
    </source>
</evidence>
<evidence type="ECO:0008006" key="4">
    <source>
        <dbReference type="Google" id="ProtNLM"/>
    </source>
</evidence>
<sequence>MTSWKQALKEGLVTGSLASMLSTAYLVFAGERRGIPAAPTNAVSHWIYGNRALRQDEASLRYTATGYFIHHACSVFWGVLHAKAWGGRPEAKRPVPAIAGAIVTAGVANLVDYTLTPKRLRPGFEHRLGKPEMANVYACFAIGLAIGSMLLKKR</sequence>
<reference evidence="2 3" key="1">
    <citation type="submission" date="2020-05" db="EMBL/GenBank/DDBJ databases">
        <authorList>
            <person name="Khan S.A."/>
            <person name="Jeon C.O."/>
            <person name="Chun B.H."/>
        </authorList>
    </citation>
    <scope>NUCLEOTIDE SEQUENCE [LARGE SCALE GENOMIC DNA]</scope>
    <source>
        <strain evidence="2 3">B156</strain>
    </source>
</reference>
<evidence type="ECO:0000313" key="2">
    <source>
        <dbReference type="EMBL" id="NNU43833.1"/>
    </source>
</evidence>
<organism evidence="2 3">
    <name type="scientific">Ramlibacter montanisoli</name>
    <dbReference type="NCBI Taxonomy" id="2732512"/>
    <lineage>
        <taxon>Bacteria</taxon>
        <taxon>Pseudomonadati</taxon>
        <taxon>Pseudomonadota</taxon>
        <taxon>Betaproteobacteria</taxon>
        <taxon>Burkholderiales</taxon>
        <taxon>Comamonadaceae</taxon>
        <taxon>Ramlibacter</taxon>
    </lineage>
</organism>
<dbReference type="EMBL" id="JABFCS010000001">
    <property type="protein sequence ID" value="NNU43833.1"/>
    <property type="molecule type" value="Genomic_DNA"/>
</dbReference>
<dbReference type="Proteomes" id="UP000552954">
    <property type="component" value="Unassembled WGS sequence"/>
</dbReference>
<name>A0A849KIE6_9BURK</name>
<comment type="caution">
    <text evidence="2">The sequence shown here is derived from an EMBL/GenBank/DDBJ whole genome shotgun (WGS) entry which is preliminary data.</text>
</comment>
<keyword evidence="1" id="KW-0472">Membrane</keyword>
<accession>A0A849KIE6</accession>
<protein>
    <recommendedName>
        <fullName evidence="4">DUF1440 domain-containing protein</fullName>
    </recommendedName>
</protein>
<dbReference type="RefSeq" id="WP_171559801.1">
    <property type="nucleotide sequence ID" value="NZ_JABFCS010000001.1"/>
</dbReference>
<proteinExistence type="predicted"/>
<evidence type="ECO:0000313" key="3">
    <source>
        <dbReference type="Proteomes" id="UP000552954"/>
    </source>
</evidence>
<feature type="transmembrane region" description="Helical" evidence="1">
    <location>
        <begin position="64"/>
        <end position="82"/>
    </location>
</feature>
<keyword evidence="3" id="KW-1185">Reference proteome</keyword>
<gene>
    <name evidence="2" type="ORF">HK415_12740</name>
</gene>
<reference evidence="2 3" key="2">
    <citation type="submission" date="2020-06" db="EMBL/GenBank/DDBJ databases">
        <title>Ramlibacter rhizophilus sp. nov., isolated from rhizosphere soil of national flower Mugunghwa from South Korea.</title>
        <authorList>
            <person name="Zheng-Fei Y."/>
            <person name="Huan T."/>
        </authorList>
    </citation>
    <scope>NUCLEOTIDE SEQUENCE [LARGE SCALE GENOMIC DNA]</scope>
    <source>
        <strain evidence="2 3">B156</strain>
    </source>
</reference>
<dbReference type="AlphaFoldDB" id="A0A849KIE6"/>
<keyword evidence="1" id="KW-1133">Transmembrane helix</keyword>